<dbReference type="CDD" id="cd00118">
    <property type="entry name" value="LysM"/>
    <property type="match status" value="1"/>
</dbReference>
<dbReference type="SUPFAM" id="SSF54106">
    <property type="entry name" value="LysM domain"/>
    <property type="match status" value="1"/>
</dbReference>
<dbReference type="EMBL" id="LXJU01000002">
    <property type="protein sequence ID" value="OGE56944.1"/>
    <property type="molecule type" value="Genomic_DNA"/>
</dbReference>
<feature type="domain" description="LysM" evidence="5">
    <location>
        <begin position="423"/>
        <end position="469"/>
    </location>
</feature>
<keyword evidence="1" id="KW-0805">Transcription regulation</keyword>
<dbReference type="Proteomes" id="UP000177622">
    <property type="component" value="Unassembled WGS sequence"/>
</dbReference>
<dbReference type="STRING" id="1835702.A0A1F5LUT2"/>
<keyword evidence="2" id="KW-0804">Transcription</keyword>
<dbReference type="Gene3D" id="3.10.350.10">
    <property type="entry name" value="LysM domain"/>
    <property type="match status" value="1"/>
</dbReference>
<dbReference type="PANTHER" id="PTHR47784">
    <property type="entry name" value="STEROL UPTAKE CONTROL PROTEIN 2"/>
    <property type="match status" value="1"/>
</dbReference>
<proteinExistence type="predicted"/>
<dbReference type="AlphaFoldDB" id="A0A1F5LUT2"/>
<keyword evidence="7" id="KW-1185">Reference proteome</keyword>
<evidence type="ECO:0000313" key="6">
    <source>
        <dbReference type="EMBL" id="OGE56944.1"/>
    </source>
</evidence>
<comment type="caution">
    <text evidence="6">The sequence shown here is derived from an EMBL/GenBank/DDBJ whole genome shotgun (WGS) entry which is preliminary data.</text>
</comment>
<organism evidence="6 7">
    <name type="scientific">Penicillium arizonense</name>
    <dbReference type="NCBI Taxonomy" id="1835702"/>
    <lineage>
        <taxon>Eukaryota</taxon>
        <taxon>Fungi</taxon>
        <taxon>Dikarya</taxon>
        <taxon>Ascomycota</taxon>
        <taxon>Pezizomycotina</taxon>
        <taxon>Eurotiomycetes</taxon>
        <taxon>Eurotiomycetidae</taxon>
        <taxon>Eurotiales</taxon>
        <taxon>Aspergillaceae</taxon>
        <taxon>Penicillium</taxon>
    </lineage>
</organism>
<dbReference type="GO" id="GO:0008270">
    <property type="term" value="F:zinc ion binding"/>
    <property type="evidence" value="ECO:0007669"/>
    <property type="project" value="InterPro"/>
</dbReference>
<sequence>MHPLTGLIRVLANQCDEGRPVCRLCINSERECSYTDQVLSHNRHESPSSMDNPRREALPCIFPQTNISLSNPHSHRAQNAQSHQGQSSEENINLKHMELLIHLTTDKDVLSLGLTANDEPSGSEIAFALKTGLESPYLLHQLLAFSARHMAYLHPERSAAYLHQAVTLQTRAASLFTAVGTEVNQSNCVAVLLFSSILGHHLLADTLAKRDRGGLHDFMTSYVQFVEMHRVIHTIAMTAWPQLMESELEPILSWSSQFTARSPRGPECRRARELIISSKLLSEEEKRTCLMVIDYLQVGFDAVLADEEQGNRFHMLCTWPMLGSAEFTALLAAKIPEALIILAYYALLLHHGRHLWQVQDAGAYMLGIITAYLGPHWDHWLEYPRQKIIDTSGTTTTKPTSAGGDQTPTPTPTQSGMVGDCTKFYLAQSNDNCYDIASVERILIADLYSWNTALNGDCSGLWPDYYYCVGRAASTTTTTTATKATTTTTAINHTPTPQSVPSLAAFSPVIVRSFGVTSSSSSILITISARFSPACGSHMSVNTRSSSRFSNSGEIHDQ</sequence>
<dbReference type="RefSeq" id="XP_022492371.1">
    <property type="nucleotide sequence ID" value="XM_022627962.1"/>
</dbReference>
<feature type="compositionally biased region" description="Low complexity" evidence="4">
    <location>
        <begin position="392"/>
        <end position="408"/>
    </location>
</feature>
<evidence type="ECO:0000313" key="7">
    <source>
        <dbReference type="Proteomes" id="UP000177622"/>
    </source>
</evidence>
<dbReference type="PANTHER" id="PTHR47784:SF4">
    <property type="entry name" value="ZN(II)2CYS6 TRANSCRIPTION FACTOR (EUROFUNG)"/>
    <property type="match status" value="1"/>
</dbReference>
<dbReference type="InterPro" id="IPR001138">
    <property type="entry name" value="Zn2Cys6_DnaBD"/>
</dbReference>
<dbReference type="OrthoDB" id="4937900at2759"/>
<reference evidence="6 7" key="1">
    <citation type="journal article" date="2016" name="Sci. Rep.">
        <title>Penicillium arizonense, a new, genome sequenced fungal species, reveals a high chemical diversity in secreted metabolites.</title>
        <authorList>
            <person name="Grijseels S."/>
            <person name="Nielsen J.C."/>
            <person name="Randelovic M."/>
            <person name="Nielsen J."/>
            <person name="Nielsen K.F."/>
            <person name="Workman M."/>
            <person name="Frisvad J.C."/>
        </authorList>
    </citation>
    <scope>NUCLEOTIDE SEQUENCE [LARGE SCALE GENOMIC DNA]</scope>
    <source>
        <strain evidence="6 7">CBS 141311</strain>
    </source>
</reference>
<accession>A0A1F5LUT2</accession>
<name>A0A1F5LUT2_PENAI</name>
<evidence type="ECO:0000256" key="2">
    <source>
        <dbReference type="ARBA" id="ARBA00023163"/>
    </source>
</evidence>
<evidence type="ECO:0000256" key="3">
    <source>
        <dbReference type="ARBA" id="ARBA00023242"/>
    </source>
</evidence>
<keyword evidence="3" id="KW-0539">Nucleus</keyword>
<dbReference type="InterPro" id="IPR018392">
    <property type="entry name" value="LysM"/>
</dbReference>
<protein>
    <recommendedName>
        <fullName evidence="5">LysM domain-containing protein</fullName>
    </recommendedName>
</protein>
<feature type="region of interest" description="Disordered" evidence="4">
    <location>
        <begin position="392"/>
        <end position="415"/>
    </location>
</feature>
<dbReference type="PROSITE" id="PS51782">
    <property type="entry name" value="LYSM"/>
    <property type="match status" value="1"/>
</dbReference>
<evidence type="ECO:0000256" key="4">
    <source>
        <dbReference type="SAM" id="MobiDB-lite"/>
    </source>
</evidence>
<dbReference type="InterPro" id="IPR036779">
    <property type="entry name" value="LysM_dom_sf"/>
</dbReference>
<evidence type="ECO:0000256" key="1">
    <source>
        <dbReference type="ARBA" id="ARBA00023015"/>
    </source>
</evidence>
<dbReference type="GO" id="GO:0001228">
    <property type="term" value="F:DNA-binding transcription activator activity, RNA polymerase II-specific"/>
    <property type="evidence" value="ECO:0007669"/>
    <property type="project" value="TreeGrafter"/>
</dbReference>
<evidence type="ECO:0000259" key="5">
    <source>
        <dbReference type="PROSITE" id="PS51782"/>
    </source>
</evidence>
<dbReference type="CDD" id="cd00067">
    <property type="entry name" value="GAL4"/>
    <property type="match status" value="1"/>
</dbReference>
<dbReference type="InterPro" id="IPR053157">
    <property type="entry name" value="Sterol_Uptake_Regulator"/>
</dbReference>
<gene>
    <name evidence="6" type="ORF">PENARI_c002G12057</name>
</gene>
<dbReference type="GeneID" id="34572696"/>